<proteinExistence type="predicted"/>
<keyword evidence="3" id="KW-1185">Reference proteome</keyword>
<name>A0A0P9DG43_9CHLR</name>
<dbReference type="Proteomes" id="UP000050509">
    <property type="component" value="Unassembled WGS sequence"/>
</dbReference>
<gene>
    <name evidence="2" type="ORF">SE17_16615</name>
</gene>
<protein>
    <submittedName>
        <fullName evidence="2">Uncharacterized protein</fullName>
    </submittedName>
</protein>
<feature type="region of interest" description="Disordered" evidence="1">
    <location>
        <begin position="30"/>
        <end position="70"/>
    </location>
</feature>
<organism evidence="2 3">
    <name type="scientific">Kouleothrix aurantiaca</name>
    <dbReference type="NCBI Taxonomy" id="186479"/>
    <lineage>
        <taxon>Bacteria</taxon>
        <taxon>Bacillati</taxon>
        <taxon>Chloroflexota</taxon>
        <taxon>Chloroflexia</taxon>
        <taxon>Chloroflexales</taxon>
        <taxon>Roseiflexineae</taxon>
        <taxon>Roseiflexaceae</taxon>
        <taxon>Kouleothrix</taxon>
    </lineage>
</organism>
<accession>A0A0P9DG43</accession>
<dbReference type="EMBL" id="LJCR01000608">
    <property type="protein sequence ID" value="KPV52248.1"/>
    <property type="molecule type" value="Genomic_DNA"/>
</dbReference>
<comment type="caution">
    <text evidence="2">The sequence shown here is derived from an EMBL/GenBank/DDBJ whole genome shotgun (WGS) entry which is preliminary data.</text>
</comment>
<evidence type="ECO:0000313" key="3">
    <source>
        <dbReference type="Proteomes" id="UP000050509"/>
    </source>
</evidence>
<evidence type="ECO:0000256" key="1">
    <source>
        <dbReference type="SAM" id="MobiDB-lite"/>
    </source>
</evidence>
<dbReference type="AlphaFoldDB" id="A0A0P9DG43"/>
<sequence length="119" mass="11914">MKLIARTLAILAAALLIVGITYGVTQASGSQSSAAGEMPAQFAQAAPSGTSAASSTSTSSTAQPTRGEHSESASLFGLVEVAKNLVIVGVITAVVAGSKRLFTRRNPRSGGPRPHAPPA</sequence>
<evidence type="ECO:0000313" key="2">
    <source>
        <dbReference type="EMBL" id="KPV52248.1"/>
    </source>
</evidence>
<feature type="compositionally biased region" description="Low complexity" evidence="1">
    <location>
        <begin position="43"/>
        <end position="65"/>
    </location>
</feature>
<reference evidence="2 3" key="1">
    <citation type="submission" date="2015-09" db="EMBL/GenBank/DDBJ databases">
        <title>Draft genome sequence of Kouleothrix aurantiaca JCM 19913.</title>
        <authorList>
            <person name="Hemp J."/>
        </authorList>
    </citation>
    <scope>NUCLEOTIDE SEQUENCE [LARGE SCALE GENOMIC DNA]</scope>
    <source>
        <strain evidence="2 3">COM-B</strain>
    </source>
</reference>